<name>A0ABU7LPR1_9PROT</name>
<dbReference type="Pfam" id="PF00171">
    <property type="entry name" value="Aldedh"/>
    <property type="match status" value="1"/>
</dbReference>
<dbReference type="InterPro" id="IPR016161">
    <property type="entry name" value="Ald_DH/histidinol_DH"/>
</dbReference>
<comment type="caution">
    <text evidence="8">The sequence shown here is derived from an EMBL/GenBank/DDBJ whole genome shotgun (WGS) entry which is preliminary data.</text>
</comment>
<dbReference type="PROSITE" id="PS00687">
    <property type="entry name" value="ALDEHYDE_DEHYDR_GLU"/>
    <property type="match status" value="1"/>
</dbReference>
<dbReference type="InterPro" id="IPR016162">
    <property type="entry name" value="Ald_DH_N"/>
</dbReference>
<evidence type="ECO:0000256" key="6">
    <source>
        <dbReference type="RuleBase" id="RU003345"/>
    </source>
</evidence>
<dbReference type="RefSeq" id="WP_330198255.1">
    <property type="nucleotide sequence ID" value="NZ_JAZDRP010000002.1"/>
</dbReference>
<dbReference type="InterPro" id="IPR012394">
    <property type="entry name" value="Aldehyde_DH_NAD(P)"/>
</dbReference>
<reference evidence="8 9" key="1">
    <citation type="submission" date="2024-01" db="EMBL/GenBank/DDBJ databases">
        <title>Hyphobacterium bacterium isolated from marine sediment.</title>
        <authorList>
            <person name="Zhao S."/>
        </authorList>
    </citation>
    <scope>NUCLEOTIDE SEQUENCE [LARGE SCALE GENOMIC DNA]</scope>
    <source>
        <strain evidence="9">HN65</strain>
    </source>
</reference>
<evidence type="ECO:0000256" key="3">
    <source>
        <dbReference type="ARBA" id="ARBA00023027"/>
    </source>
</evidence>
<dbReference type="InterPro" id="IPR029510">
    <property type="entry name" value="Ald_DH_CS_GLU"/>
</dbReference>
<feature type="active site" evidence="5">
    <location>
        <position position="219"/>
    </location>
</feature>
<comment type="similarity">
    <text evidence="1 4 6">Belongs to the aldehyde dehydrogenase family.</text>
</comment>
<proteinExistence type="inferred from homology"/>
<organism evidence="8 9">
    <name type="scientific">Hyphobacterium lacteum</name>
    <dbReference type="NCBI Taxonomy" id="3116575"/>
    <lineage>
        <taxon>Bacteria</taxon>
        <taxon>Pseudomonadati</taxon>
        <taxon>Pseudomonadota</taxon>
        <taxon>Alphaproteobacteria</taxon>
        <taxon>Maricaulales</taxon>
        <taxon>Maricaulaceae</taxon>
        <taxon>Hyphobacterium</taxon>
    </lineage>
</organism>
<dbReference type="EMBL" id="JAZDRP010000002">
    <property type="protein sequence ID" value="MEE2525594.1"/>
    <property type="molecule type" value="Genomic_DNA"/>
</dbReference>
<evidence type="ECO:0000313" key="8">
    <source>
        <dbReference type="EMBL" id="MEE2525594.1"/>
    </source>
</evidence>
<keyword evidence="2 4" id="KW-0560">Oxidoreductase</keyword>
<dbReference type="Gene3D" id="3.40.605.10">
    <property type="entry name" value="Aldehyde Dehydrogenase, Chain A, domain 1"/>
    <property type="match status" value="1"/>
</dbReference>
<dbReference type="PANTHER" id="PTHR43570:SF20">
    <property type="entry name" value="ALDEHYDE DEHYDROGENASE ALDX-RELATED"/>
    <property type="match status" value="1"/>
</dbReference>
<evidence type="ECO:0000256" key="4">
    <source>
        <dbReference type="PIRNR" id="PIRNR036492"/>
    </source>
</evidence>
<dbReference type="Gene3D" id="3.40.309.10">
    <property type="entry name" value="Aldehyde Dehydrogenase, Chain A, domain 2"/>
    <property type="match status" value="1"/>
</dbReference>
<evidence type="ECO:0000259" key="7">
    <source>
        <dbReference type="Pfam" id="PF00171"/>
    </source>
</evidence>
<keyword evidence="3" id="KW-0520">NAD</keyword>
<dbReference type="Proteomes" id="UP001354971">
    <property type="component" value="Unassembled WGS sequence"/>
</dbReference>
<keyword evidence="9" id="KW-1185">Reference proteome</keyword>
<evidence type="ECO:0000313" key="9">
    <source>
        <dbReference type="Proteomes" id="UP001354971"/>
    </source>
</evidence>
<evidence type="ECO:0000256" key="2">
    <source>
        <dbReference type="ARBA" id="ARBA00023002"/>
    </source>
</evidence>
<feature type="domain" description="Aldehyde dehydrogenase" evidence="7">
    <location>
        <begin position="10"/>
        <end position="442"/>
    </location>
</feature>
<dbReference type="InterPro" id="IPR015590">
    <property type="entry name" value="Aldehyde_DH_dom"/>
</dbReference>
<evidence type="ECO:0000256" key="5">
    <source>
        <dbReference type="PROSITE-ProRule" id="PRU10007"/>
    </source>
</evidence>
<dbReference type="PROSITE" id="PS00070">
    <property type="entry name" value="ALDEHYDE_DEHYDR_CYS"/>
    <property type="match status" value="1"/>
</dbReference>
<protein>
    <recommendedName>
        <fullName evidence="4">Aldehyde dehydrogenase</fullName>
    </recommendedName>
</protein>
<accession>A0ABU7LPR1</accession>
<dbReference type="InterPro" id="IPR016160">
    <property type="entry name" value="Ald_DH_CS_CYS"/>
</dbReference>
<dbReference type="SUPFAM" id="SSF53720">
    <property type="entry name" value="ALDH-like"/>
    <property type="match status" value="1"/>
</dbReference>
<gene>
    <name evidence="8" type="ORF">V0U79_04390</name>
</gene>
<evidence type="ECO:0000256" key="1">
    <source>
        <dbReference type="ARBA" id="ARBA00009986"/>
    </source>
</evidence>
<dbReference type="PIRSF" id="PIRSF036492">
    <property type="entry name" value="ALDH"/>
    <property type="match status" value="1"/>
</dbReference>
<sequence length="468" mass="51078">MSDLDSKQIERMSAVFQAQKAAFEGERHRAYKDRIRDIDAIAALTVKHAEAIKDAAASDFGVRSRCETQLSEIAYMASAAKHTRRHLNSWMQKKKVAVPGNLKPGNAYIRREPKGVVGIISPWNYPFQLAFSPILAALAAGCRVMLKPSEFTPAMSDLMKSMLAEEFDENHVAVILGGPAVGEAFTKLPYDHLFYTGSTHVGRIVSKAAAENLTPVTLELGGKSPVIMADDFPAEKAGETLAFGKFLNAGQTCIAPDYVLTPKGKSRTVAESTIARVQKAYPDWATDEDYTAVVSDKHYERLNSMIEEARSAGAEILQAEGSDPGNARKIAPTVVLNPPEDSRLMQEEIFGPVLPILEHDGLDDAMKRVNAKDRPLALYVYAKSKKTARSVLEGTISGGAVVNNTMLHYSVEDLPFGGVGASGSGAYHGEYGFETFTHARSVFETPVWHPSRLIQPPYGKIFDMITKT</sequence>
<dbReference type="InterPro" id="IPR016163">
    <property type="entry name" value="Ald_DH_C"/>
</dbReference>
<dbReference type="PANTHER" id="PTHR43570">
    <property type="entry name" value="ALDEHYDE DEHYDROGENASE"/>
    <property type="match status" value="1"/>
</dbReference>